<dbReference type="InterPro" id="IPR002401">
    <property type="entry name" value="Cyt_P450_E_grp-I"/>
</dbReference>
<dbReference type="InterPro" id="IPR036396">
    <property type="entry name" value="Cyt_P450_sf"/>
</dbReference>
<evidence type="ECO:0000313" key="16">
    <source>
        <dbReference type="EMBL" id="OCH93202.1"/>
    </source>
</evidence>
<dbReference type="InterPro" id="IPR017972">
    <property type="entry name" value="Cyt_P450_CS"/>
</dbReference>
<dbReference type="Pfam" id="PF00067">
    <property type="entry name" value="p450"/>
    <property type="match status" value="1"/>
</dbReference>
<keyword evidence="17" id="KW-1185">Reference proteome</keyword>
<keyword evidence="6" id="KW-0812">Transmembrane</keyword>
<dbReference type="GO" id="GO:0020037">
    <property type="term" value="F:heme binding"/>
    <property type="evidence" value="ECO:0007669"/>
    <property type="project" value="InterPro"/>
</dbReference>
<comment type="pathway">
    <text evidence="3">Secondary metabolite biosynthesis.</text>
</comment>
<keyword evidence="12" id="KW-0472">Membrane</keyword>
<dbReference type="Proteomes" id="UP000250043">
    <property type="component" value="Unassembled WGS sequence"/>
</dbReference>
<dbReference type="PRINTS" id="PR00385">
    <property type="entry name" value="P450"/>
</dbReference>
<dbReference type="GO" id="GO:0016020">
    <property type="term" value="C:membrane"/>
    <property type="evidence" value="ECO:0007669"/>
    <property type="project" value="UniProtKB-SubCell"/>
</dbReference>
<dbReference type="InterPro" id="IPR050364">
    <property type="entry name" value="Cytochrome_P450_fung"/>
</dbReference>
<evidence type="ECO:0000256" key="12">
    <source>
        <dbReference type="ARBA" id="ARBA00023136"/>
    </source>
</evidence>
<evidence type="ECO:0000256" key="5">
    <source>
        <dbReference type="ARBA" id="ARBA00022617"/>
    </source>
</evidence>
<comment type="cofactor">
    <cofactor evidence="1 13">
        <name>heme</name>
        <dbReference type="ChEBI" id="CHEBI:30413"/>
    </cofactor>
</comment>
<accession>A0A8E2J4K1</accession>
<dbReference type="Gene3D" id="1.10.630.10">
    <property type="entry name" value="Cytochrome P450"/>
    <property type="match status" value="1"/>
</dbReference>
<keyword evidence="11 14" id="KW-0503">Monooxygenase</keyword>
<dbReference type="InterPro" id="IPR001128">
    <property type="entry name" value="Cyt_P450"/>
</dbReference>
<dbReference type="SUPFAM" id="SSF48264">
    <property type="entry name" value="Cytochrome P450"/>
    <property type="match status" value="1"/>
</dbReference>
<evidence type="ECO:0000256" key="11">
    <source>
        <dbReference type="ARBA" id="ARBA00023033"/>
    </source>
</evidence>
<keyword evidence="9 14" id="KW-0560">Oxidoreductase</keyword>
<feature type="chain" id="PRO_5034384757" evidence="15">
    <location>
        <begin position="20"/>
        <end position="513"/>
    </location>
</feature>
<dbReference type="PANTHER" id="PTHR46300">
    <property type="entry name" value="P450, PUTATIVE (EUROFUNG)-RELATED-RELATED"/>
    <property type="match status" value="1"/>
</dbReference>
<feature type="binding site" description="axial binding residue" evidence="13">
    <location>
        <position position="444"/>
    </location>
    <ligand>
        <name>heme</name>
        <dbReference type="ChEBI" id="CHEBI:30413"/>
    </ligand>
    <ligandPart>
        <name>Fe</name>
        <dbReference type="ChEBI" id="CHEBI:18248"/>
    </ligandPart>
</feature>
<dbReference type="PRINTS" id="PR00463">
    <property type="entry name" value="EP450I"/>
</dbReference>
<dbReference type="PROSITE" id="PS00086">
    <property type="entry name" value="CYTOCHROME_P450"/>
    <property type="match status" value="1"/>
</dbReference>
<organism evidence="16 17">
    <name type="scientific">Obba rivulosa</name>
    <dbReference type="NCBI Taxonomy" id="1052685"/>
    <lineage>
        <taxon>Eukaryota</taxon>
        <taxon>Fungi</taxon>
        <taxon>Dikarya</taxon>
        <taxon>Basidiomycota</taxon>
        <taxon>Agaricomycotina</taxon>
        <taxon>Agaricomycetes</taxon>
        <taxon>Polyporales</taxon>
        <taxon>Gelatoporiaceae</taxon>
        <taxon>Obba</taxon>
    </lineage>
</organism>
<dbReference type="EMBL" id="KV722358">
    <property type="protein sequence ID" value="OCH93202.1"/>
    <property type="molecule type" value="Genomic_DNA"/>
</dbReference>
<evidence type="ECO:0000256" key="9">
    <source>
        <dbReference type="ARBA" id="ARBA00023002"/>
    </source>
</evidence>
<keyword evidence="10 13" id="KW-0408">Iron</keyword>
<keyword evidence="5 13" id="KW-0349">Heme</keyword>
<evidence type="ECO:0000256" key="4">
    <source>
        <dbReference type="ARBA" id="ARBA00010617"/>
    </source>
</evidence>
<evidence type="ECO:0000256" key="3">
    <source>
        <dbReference type="ARBA" id="ARBA00005179"/>
    </source>
</evidence>
<reference evidence="16 17" key="1">
    <citation type="submission" date="2016-07" db="EMBL/GenBank/DDBJ databases">
        <title>Draft genome of the white-rot fungus Obba rivulosa 3A-2.</title>
        <authorList>
            <consortium name="DOE Joint Genome Institute"/>
            <person name="Miettinen O."/>
            <person name="Riley R."/>
            <person name="Acob R."/>
            <person name="Barry K."/>
            <person name="Cullen D."/>
            <person name="De Vries R."/>
            <person name="Hainaut M."/>
            <person name="Hatakka A."/>
            <person name="Henrissat B."/>
            <person name="Hilden K."/>
            <person name="Kuo R."/>
            <person name="Labutti K."/>
            <person name="Lipzen A."/>
            <person name="Makela M.R."/>
            <person name="Sandor L."/>
            <person name="Spatafora J.W."/>
            <person name="Grigoriev I.V."/>
            <person name="Hibbett D.S."/>
        </authorList>
    </citation>
    <scope>NUCLEOTIDE SEQUENCE [LARGE SCALE GENOMIC DNA]</scope>
    <source>
        <strain evidence="16 17">3A-2</strain>
    </source>
</reference>
<name>A0A8E2J4K1_9APHY</name>
<evidence type="ECO:0000256" key="15">
    <source>
        <dbReference type="SAM" id="SignalP"/>
    </source>
</evidence>
<evidence type="ECO:0000256" key="2">
    <source>
        <dbReference type="ARBA" id="ARBA00004167"/>
    </source>
</evidence>
<keyword evidence="8" id="KW-1133">Transmembrane helix</keyword>
<evidence type="ECO:0000256" key="14">
    <source>
        <dbReference type="RuleBase" id="RU000461"/>
    </source>
</evidence>
<evidence type="ECO:0000256" key="8">
    <source>
        <dbReference type="ARBA" id="ARBA00022989"/>
    </source>
</evidence>
<keyword evidence="15" id="KW-0732">Signal</keyword>
<gene>
    <name evidence="16" type="ORF">OBBRIDRAFT_351516</name>
</gene>
<dbReference type="PANTHER" id="PTHR46300:SF7">
    <property type="entry name" value="P450, PUTATIVE (EUROFUNG)-RELATED"/>
    <property type="match status" value="1"/>
</dbReference>
<feature type="signal peptide" evidence="15">
    <location>
        <begin position="1"/>
        <end position="19"/>
    </location>
</feature>
<dbReference type="OrthoDB" id="2789670at2759"/>
<evidence type="ECO:0000313" key="17">
    <source>
        <dbReference type="Proteomes" id="UP000250043"/>
    </source>
</evidence>
<evidence type="ECO:0000256" key="13">
    <source>
        <dbReference type="PIRSR" id="PIRSR602401-1"/>
    </source>
</evidence>
<dbReference type="AlphaFoldDB" id="A0A8E2J4K1"/>
<keyword evidence="7 13" id="KW-0479">Metal-binding</keyword>
<sequence length="513" mass="58452">MMHIILLVACLLLVGWFWASRSNKRLPLPPGPTRWLLKKNELPWKQPWRLSTEWSKKFGPLTYLHVYGRDMLLVNDVQTATEMLEQKSLLYSRRPTWSMATLTGLHHNVAFMDYTERQQKSRALLQHILGPESQPQWRSLLEKETAKLIKSLLIRPTDCRHQIRWYLSSFISRFTYGTSITDTRLKVGEELGAQIHVALCPGRWAVDTFPFLIHFPAWLPGMGFKRRAREAREKFRHFAETPYNLAHKSIQSNSGERCMVTDVLREISTGKSRFDEPALISATNSIHIATVDTVRLCLLPLCAFLTALQTSAILLNFLLLMTIHQDVQAKAYAEILEMVGPCRLPTLDDQASLPYVNAVMKEVHRYNPAASMVTRSPVEDDTVHGYRVPRNSAVMFNLWAMAHDANVYTESDVFRPERYIPSPSNPIPDKDPRDFTFGFGKRICPGLNLANAQVYMVISQILSVFEIKPSVDLSGREEIPTPSYTCGIISTPEPFKCRLVARKGGLAQQLMLG</sequence>
<evidence type="ECO:0000256" key="1">
    <source>
        <dbReference type="ARBA" id="ARBA00001971"/>
    </source>
</evidence>
<evidence type="ECO:0000256" key="6">
    <source>
        <dbReference type="ARBA" id="ARBA00022692"/>
    </source>
</evidence>
<comment type="subcellular location">
    <subcellularLocation>
        <location evidence="2">Membrane</location>
        <topology evidence="2">Single-pass membrane protein</topology>
    </subcellularLocation>
</comment>
<dbReference type="GO" id="GO:0004497">
    <property type="term" value="F:monooxygenase activity"/>
    <property type="evidence" value="ECO:0007669"/>
    <property type="project" value="UniProtKB-KW"/>
</dbReference>
<dbReference type="GO" id="GO:0005506">
    <property type="term" value="F:iron ion binding"/>
    <property type="evidence" value="ECO:0007669"/>
    <property type="project" value="InterPro"/>
</dbReference>
<evidence type="ECO:0000256" key="10">
    <source>
        <dbReference type="ARBA" id="ARBA00023004"/>
    </source>
</evidence>
<proteinExistence type="inferred from homology"/>
<evidence type="ECO:0000256" key="7">
    <source>
        <dbReference type="ARBA" id="ARBA00022723"/>
    </source>
</evidence>
<dbReference type="GO" id="GO:0016705">
    <property type="term" value="F:oxidoreductase activity, acting on paired donors, with incorporation or reduction of molecular oxygen"/>
    <property type="evidence" value="ECO:0007669"/>
    <property type="project" value="InterPro"/>
</dbReference>
<comment type="similarity">
    <text evidence="4 14">Belongs to the cytochrome P450 family.</text>
</comment>
<protein>
    <submittedName>
        <fullName evidence="16">Cytochrome P450</fullName>
    </submittedName>
</protein>